<dbReference type="Proteomes" id="UP001500795">
    <property type="component" value="Unassembled WGS sequence"/>
</dbReference>
<organism evidence="1 2">
    <name type="scientific">Zobellella aerophila</name>
    <dbReference type="NCBI Taxonomy" id="870480"/>
    <lineage>
        <taxon>Bacteria</taxon>
        <taxon>Pseudomonadati</taxon>
        <taxon>Pseudomonadota</taxon>
        <taxon>Gammaproteobacteria</taxon>
        <taxon>Aeromonadales</taxon>
        <taxon>Aeromonadaceae</taxon>
        <taxon>Zobellella</taxon>
    </lineage>
</organism>
<protein>
    <submittedName>
        <fullName evidence="1">Uncharacterized protein</fullName>
    </submittedName>
</protein>
<comment type="caution">
    <text evidence="1">The sequence shown here is derived from an EMBL/GenBank/DDBJ whole genome shotgun (WGS) entry which is preliminary data.</text>
</comment>
<name>A0ABP6VZF6_9GAMM</name>
<evidence type="ECO:0000313" key="2">
    <source>
        <dbReference type="Proteomes" id="UP001500795"/>
    </source>
</evidence>
<accession>A0ABP6VZF6</accession>
<gene>
    <name evidence="1" type="ORF">GCM10022394_22820</name>
</gene>
<keyword evidence="2" id="KW-1185">Reference proteome</keyword>
<reference evidence="2" key="1">
    <citation type="journal article" date="2019" name="Int. J. Syst. Evol. Microbiol.">
        <title>The Global Catalogue of Microorganisms (GCM) 10K type strain sequencing project: providing services to taxonomists for standard genome sequencing and annotation.</title>
        <authorList>
            <consortium name="The Broad Institute Genomics Platform"/>
            <consortium name="The Broad Institute Genome Sequencing Center for Infectious Disease"/>
            <person name="Wu L."/>
            <person name="Ma J."/>
        </authorList>
    </citation>
    <scope>NUCLEOTIDE SEQUENCE [LARGE SCALE GENOMIC DNA]</scope>
    <source>
        <strain evidence="2">JCM 17110</strain>
    </source>
</reference>
<evidence type="ECO:0000313" key="1">
    <source>
        <dbReference type="EMBL" id="GAA3542280.1"/>
    </source>
</evidence>
<proteinExistence type="predicted"/>
<sequence>MGNPIDMLGGDLGHKGQEGEINTAAPYSDMARADWIKCGDGYKVGYLISTCTSVREPALELYAINMTNHLIRLVLSVM</sequence>
<dbReference type="EMBL" id="BAABCX010000002">
    <property type="protein sequence ID" value="GAA3542280.1"/>
    <property type="molecule type" value="Genomic_DNA"/>
</dbReference>